<evidence type="ECO:0000256" key="1">
    <source>
        <dbReference type="ARBA" id="ARBA00004651"/>
    </source>
</evidence>
<keyword evidence="5 6" id="KW-0472">Membrane</keyword>
<name>A0ABT7PL28_9BACT</name>
<feature type="transmembrane region" description="Helical" evidence="6">
    <location>
        <begin position="102"/>
        <end position="122"/>
    </location>
</feature>
<dbReference type="PANTHER" id="PTHR35007:SF1">
    <property type="entry name" value="PILUS ASSEMBLY PROTEIN"/>
    <property type="match status" value="1"/>
</dbReference>
<evidence type="ECO:0000256" key="4">
    <source>
        <dbReference type="ARBA" id="ARBA00022989"/>
    </source>
</evidence>
<evidence type="ECO:0000256" key="2">
    <source>
        <dbReference type="ARBA" id="ARBA00022475"/>
    </source>
</evidence>
<dbReference type="Proteomes" id="UP001239462">
    <property type="component" value="Unassembled WGS sequence"/>
</dbReference>
<evidence type="ECO:0000313" key="8">
    <source>
        <dbReference type="EMBL" id="MDM4017214.1"/>
    </source>
</evidence>
<comment type="subcellular location">
    <subcellularLocation>
        <location evidence="1">Cell membrane</location>
        <topology evidence="1">Multi-pass membrane protein</topology>
    </subcellularLocation>
</comment>
<evidence type="ECO:0000256" key="6">
    <source>
        <dbReference type="SAM" id="Phobius"/>
    </source>
</evidence>
<protein>
    <submittedName>
        <fullName evidence="8">Type II secretion system F family protein</fullName>
    </submittedName>
</protein>
<keyword evidence="2" id="KW-1003">Cell membrane</keyword>
<evidence type="ECO:0000256" key="3">
    <source>
        <dbReference type="ARBA" id="ARBA00022692"/>
    </source>
</evidence>
<evidence type="ECO:0000313" key="9">
    <source>
        <dbReference type="Proteomes" id="UP001239462"/>
    </source>
</evidence>
<dbReference type="PANTHER" id="PTHR35007">
    <property type="entry name" value="INTEGRAL MEMBRANE PROTEIN-RELATED"/>
    <property type="match status" value="1"/>
</dbReference>
<dbReference type="InterPro" id="IPR018076">
    <property type="entry name" value="T2SS_GspF_dom"/>
</dbReference>
<feature type="transmembrane region" description="Helical" evidence="6">
    <location>
        <begin position="285"/>
        <end position="302"/>
    </location>
</feature>
<evidence type="ECO:0000256" key="5">
    <source>
        <dbReference type="ARBA" id="ARBA00023136"/>
    </source>
</evidence>
<reference evidence="8 9" key="1">
    <citation type="submission" date="2023-06" db="EMBL/GenBank/DDBJ databases">
        <title>Roseiconus lacunae JC819 isolated from Gulf of Mannar region, Tamil Nadu.</title>
        <authorList>
            <person name="Pk S."/>
            <person name="Ch S."/>
            <person name="Ch V.R."/>
        </authorList>
    </citation>
    <scope>NUCLEOTIDE SEQUENCE [LARGE SCALE GENOMIC DNA]</scope>
    <source>
        <strain evidence="8 9">JC819</strain>
    </source>
</reference>
<dbReference type="InterPro" id="IPR042094">
    <property type="entry name" value="T2SS_GspF_sf"/>
</dbReference>
<accession>A0ABT7PL28</accession>
<comment type="caution">
    <text evidence="8">The sequence shown here is derived from an EMBL/GenBank/DDBJ whole genome shotgun (WGS) entry which is preliminary data.</text>
</comment>
<dbReference type="Pfam" id="PF00482">
    <property type="entry name" value="T2SSF"/>
    <property type="match status" value="1"/>
</dbReference>
<feature type="transmembrane region" description="Helical" evidence="6">
    <location>
        <begin position="78"/>
        <end position="96"/>
    </location>
</feature>
<dbReference type="Gene3D" id="1.20.81.30">
    <property type="entry name" value="Type II secretion system (T2SS), domain F"/>
    <property type="match status" value="1"/>
</dbReference>
<proteinExistence type="predicted"/>
<evidence type="ECO:0000259" key="7">
    <source>
        <dbReference type="Pfam" id="PF00482"/>
    </source>
</evidence>
<sequence>MISVMDVSAFCLSSIVAGSIAWISRSRTTSVDPHAVVPTRLLVRRDKQNDIRIGGVSVQFDRWLESVLIRSGTKIDRLTFIVLLIAMTLIAGYVGWSLAIHPLIIGTICVAIVPTGLMIATLKMKLRLNKLESQFPTMLEVLSRATRAGENLENAFQIASESSEEPIRGELQHCVRQMRMGMPAEAVTADLAWRIDSTNAHLLSHCVAIHHSLGGKLAESLDRLSGVIQRRSDCEQKIKSMTSVGRFAILSIVLMGVFVLVYLVLAEPDYLNSLLESSLGHKLLAYAALSELVGLIWVAITLKSDL</sequence>
<dbReference type="EMBL" id="JASZZN010000012">
    <property type="protein sequence ID" value="MDM4017214.1"/>
    <property type="molecule type" value="Genomic_DNA"/>
</dbReference>
<feature type="transmembrane region" description="Helical" evidence="6">
    <location>
        <begin position="247"/>
        <end position="265"/>
    </location>
</feature>
<keyword evidence="4 6" id="KW-1133">Transmembrane helix</keyword>
<organism evidence="8 9">
    <name type="scientific">Roseiconus lacunae</name>
    <dbReference type="NCBI Taxonomy" id="2605694"/>
    <lineage>
        <taxon>Bacteria</taxon>
        <taxon>Pseudomonadati</taxon>
        <taxon>Planctomycetota</taxon>
        <taxon>Planctomycetia</taxon>
        <taxon>Pirellulales</taxon>
        <taxon>Pirellulaceae</taxon>
        <taxon>Roseiconus</taxon>
    </lineage>
</organism>
<dbReference type="RefSeq" id="WP_149499798.1">
    <property type="nucleotide sequence ID" value="NZ_JASZZN010000012.1"/>
</dbReference>
<feature type="domain" description="Type II secretion system protein GspF" evidence="7">
    <location>
        <begin position="139"/>
        <end position="264"/>
    </location>
</feature>
<keyword evidence="9" id="KW-1185">Reference proteome</keyword>
<gene>
    <name evidence="8" type="ORF">QTN89_17340</name>
</gene>
<keyword evidence="3 6" id="KW-0812">Transmembrane</keyword>